<dbReference type="GO" id="GO:0016740">
    <property type="term" value="F:transferase activity"/>
    <property type="evidence" value="ECO:0007669"/>
    <property type="project" value="UniProtKB-KW"/>
</dbReference>
<dbReference type="Pfam" id="PF05932">
    <property type="entry name" value="CesT"/>
    <property type="match status" value="1"/>
</dbReference>
<gene>
    <name evidence="1" type="ORF">TU86_09805</name>
</gene>
<dbReference type="SUPFAM" id="SSF69635">
    <property type="entry name" value="Type III secretory system chaperone-like"/>
    <property type="match status" value="1"/>
</dbReference>
<dbReference type="Proteomes" id="UP000036325">
    <property type="component" value="Unassembled WGS sequence"/>
</dbReference>
<sequence>MDLTIRVNRLLAEFANRSGLPTLSLDADGVATLLFDEQLHVTLVLLGGRHRLVMEANVAGLEALGEGIFRQLASFNRRWYRFDLHFGFDETSGQVQLYAQLPAAELTLENFEKTLANLLDHAEFWQQLLPEQACVTPQAAKPAGMRV</sequence>
<dbReference type="GO" id="GO:0030254">
    <property type="term" value="P:protein secretion by the type III secretion system"/>
    <property type="evidence" value="ECO:0007669"/>
    <property type="project" value="InterPro"/>
</dbReference>
<reference evidence="1 2" key="1">
    <citation type="submission" date="2015-02" db="EMBL/GenBank/DDBJ databases">
        <title>Pseudomonas helleri sp. nov. and Pseudomonas weihenstephanensis sp. nov., isolated from raw cows milk.</title>
        <authorList>
            <person name="von Neubeck M."/>
            <person name="Huptas C."/>
            <person name="Wenning M."/>
            <person name="Scherer S."/>
        </authorList>
    </citation>
    <scope>NUCLEOTIDE SEQUENCE [LARGE SCALE GENOMIC DNA]</scope>
    <source>
        <strain evidence="1 2">DSM 29166</strain>
    </source>
</reference>
<accession>A0A0J6IQ54</accession>
<name>A0A0J6LSC8_9PSED</name>
<dbReference type="PATRIC" id="fig|1608994.3.peg.2581"/>
<dbReference type="InterPro" id="IPR010261">
    <property type="entry name" value="Tir_chaperone"/>
</dbReference>
<dbReference type="STRING" id="1608994.TU86_09805"/>
<dbReference type="RefSeq" id="WP_048364093.1">
    <property type="nucleotide sequence ID" value="NZ_JYLF01000003.1"/>
</dbReference>
<evidence type="ECO:0000313" key="1">
    <source>
        <dbReference type="EMBL" id="KMN14279.1"/>
    </source>
</evidence>
<accession>A0A0J6LSC8</accession>
<proteinExistence type="predicted"/>
<comment type="caution">
    <text evidence="1">The sequence shown here is derived from an EMBL/GenBank/DDBJ whole genome shotgun (WGS) entry which is preliminary data.</text>
</comment>
<dbReference type="OrthoDB" id="6194747at2"/>
<dbReference type="CDD" id="cd17018">
    <property type="entry name" value="T3SC_IA_ExsC-like"/>
    <property type="match status" value="1"/>
</dbReference>
<keyword evidence="1" id="KW-0808">Transferase</keyword>
<organism evidence="1 2">
    <name type="scientific">Pseudomonas weihenstephanensis</name>
    <dbReference type="NCBI Taxonomy" id="1608994"/>
    <lineage>
        <taxon>Bacteria</taxon>
        <taxon>Pseudomonadati</taxon>
        <taxon>Pseudomonadota</taxon>
        <taxon>Gammaproteobacteria</taxon>
        <taxon>Pseudomonadales</taxon>
        <taxon>Pseudomonadaceae</taxon>
        <taxon>Pseudomonas</taxon>
    </lineage>
</organism>
<protein>
    <submittedName>
        <fullName evidence="1">Glycosyl transferase</fullName>
    </submittedName>
</protein>
<evidence type="ECO:0000313" key="2">
    <source>
        <dbReference type="Proteomes" id="UP000036325"/>
    </source>
</evidence>
<dbReference type="AlphaFoldDB" id="A0A0J6LSC8"/>
<dbReference type="EMBL" id="JYLF01000003">
    <property type="protein sequence ID" value="KMN14279.1"/>
    <property type="molecule type" value="Genomic_DNA"/>
</dbReference>
<dbReference type="Gene3D" id="3.30.1460.10">
    <property type="match status" value="1"/>
</dbReference>